<dbReference type="EMBL" id="CP050124">
    <property type="protein sequence ID" value="QIP41668.1"/>
    <property type="molecule type" value="Genomic_DNA"/>
</dbReference>
<proteinExistence type="predicted"/>
<organism evidence="1 2">
    <name type="scientific">Rhodococcus erythropolis</name>
    <name type="common">Arthrobacter picolinophilus</name>
    <dbReference type="NCBI Taxonomy" id="1833"/>
    <lineage>
        <taxon>Bacteria</taxon>
        <taxon>Bacillati</taxon>
        <taxon>Actinomycetota</taxon>
        <taxon>Actinomycetes</taxon>
        <taxon>Mycobacteriales</taxon>
        <taxon>Nocardiaceae</taxon>
        <taxon>Rhodococcus</taxon>
        <taxon>Rhodococcus erythropolis group</taxon>
    </lineage>
</organism>
<protein>
    <submittedName>
        <fullName evidence="1">Uncharacterized protein</fullName>
    </submittedName>
</protein>
<dbReference type="AlphaFoldDB" id="A0A1F2Q2N7"/>
<evidence type="ECO:0000313" key="1">
    <source>
        <dbReference type="EMBL" id="QIP41668.1"/>
    </source>
</evidence>
<accession>A0A1F2Q2N7</accession>
<reference evidence="1 2" key="1">
    <citation type="submission" date="2020-03" db="EMBL/GenBank/DDBJ databases">
        <title>Screen low temperature-resistant strains for efficient degradation of petroleum hydrocarbons under the low temperature.</title>
        <authorList>
            <person name="Wang Y."/>
            <person name="Chen J."/>
        </authorList>
    </citation>
    <scope>NUCLEOTIDE SEQUENCE [LARGE SCALE GENOMIC DNA]</scope>
    <source>
        <strain evidence="1 2">KB1</strain>
    </source>
</reference>
<dbReference type="Proteomes" id="UP000502345">
    <property type="component" value="Chromosome"/>
</dbReference>
<evidence type="ECO:0000313" key="2">
    <source>
        <dbReference type="Proteomes" id="UP000502345"/>
    </source>
</evidence>
<gene>
    <name evidence="1" type="ORF">G9444_4424</name>
</gene>
<name>A0A1F2Q2N7_RHOER</name>
<sequence length="33" mass="3258">MGSLGEAIGSVNNLGQRLVDALTTLSGGTVTPK</sequence>